<evidence type="ECO:0000313" key="2">
    <source>
        <dbReference type="EMBL" id="SEH25895.1"/>
    </source>
</evidence>
<dbReference type="RefSeq" id="WP_170834507.1">
    <property type="nucleotide sequence ID" value="NZ_FNWO01000001.1"/>
</dbReference>
<name>A0A1H6GVP4_MAGFU</name>
<keyword evidence="3" id="KW-1185">Reference proteome</keyword>
<sequence>MAKGQKRTGREPKKPKTAVKAVAPPPSLFDASRLPAKKGFEKTPKASRA</sequence>
<feature type="compositionally biased region" description="Basic and acidic residues" evidence="1">
    <location>
        <begin position="38"/>
        <end position="49"/>
    </location>
</feature>
<gene>
    <name evidence="2" type="ORF">SAMN04244559_00334</name>
</gene>
<accession>A0A1H6GVP4</accession>
<reference evidence="3" key="1">
    <citation type="submission" date="2016-10" db="EMBL/GenBank/DDBJ databases">
        <authorList>
            <person name="Varghese N."/>
            <person name="Submissions S."/>
        </authorList>
    </citation>
    <scope>NUCLEOTIDE SEQUENCE [LARGE SCALE GENOMIC DNA]</scope>
    <source>
        <strain evidence="3">DSM 13234</strain>
    </source>
</reference>
<dbReference type="AlphaFoldDB" id="A0A1H6GVP4"/>
<proteinExistence type="predicted"/>
<feature type="region of interest" description="Disordered" evidence="1">
    <location>
        <begin position="1"/>
        <end position="49"/>
    </location>
</feature>
<dbReference type="EMBL" id="FNWO01000001">
    <property type="protein sequence ID" value="SEH25895.1"/>
    <property type="molecule type" value="Genomic_DNA"/>
</dbReference>
<protein>
    <submittedName>
        <fullName evidence="2">Uncharacterized protein</fullName>
    </submittedName>
</protein>
<evidence type="ECO:0000313" key="3">
    <source>
        <dbReference type="Proteomes" id="UP000182983"/>
    </source>
</evidence>
<dbReference type="Proteomes" id="UP000182983">
    <property type="component" value="Unassembled WGS sequence"/>
</dbReference>
<organism evidence="2 3">
    <name type="scientific">Magnetospirillum fulvum</name>
    <name type="common">Rhodospirillum fulvum</name>
    <dbReference type="NCBI Taxonomy" id="1082"/>
    <lineage>
        <taxon>Bacteria</taxon>
        <taxon>Pseudomonadati</taxon>
        <taxon>Pseudomonadota</taxon>
        <taxon>Alphaproteobacteria</taxon>
        <taxon>Rhodospirillales</taxon>
        <taxon>Rhodospirillaceae</taxon>
        <taxon>Magnetospirillum</taxon>
    </lineage>
</organism>
<evidence type="ECO:0000256" key="1">
    <source>
        <dbReference type="SAM" id="MobiDB-lite"/>
    </source>
</evidence>